<evidence type="ECO:0000313" key="2">
    <source>
        <dbReference type="Proteomes" id="UP001296943"/>
    </source>
</evidence>
<dbReference type="SUPFAM" id="SSF55781">
    <property type="entry name" value="GAF domain-like"/>
    <property type="match status" value="1"/>
</dbReference>
<dbReference type="RefSeq" id="WP_204498364.1">
    <property type="nucleotide sequence ID" value="NZ_JAFBDR010000006.1"/>
</dbReference>
<dbReference type="Proteomes" id="UP001296943">
    <property type="component" value="Unassembled WGS sequence"/>
</dbReference>
<gene>
    <name evidence="1" type="ORF">JOC48_001435</name>
</gene>
<dbReference type="EMBL" id="JAFBDR010000006">
    <property type="protein sequence ID" value="MBM7570955.1"/>
    <property type="molecule type" value="Genomic_DNA"/>
</dbReference>
<name>A0ABS2MYK6_9BACI</name>
<evidence type="ECO:0000313" key="1">
    <source>
        <dbReference type="EMBL" id="MBM7570955.1"/>
    </source>
</evidence>
<accession>A0ABS2MYK6</accession>
<sequence length="157" mass="17814">MAYNKEMADVENLDTLFLAECKNLHKRISCDFIGVALQKFHHPDVNWPYVCGNTNEKYKHVTVRYGKGIAGKVIATGSDMLISHFPENILGKSTDYPIMLAERLVSAYAVPIRVNGVPKGSLLIGYRKEHPIDGDQFYKVKEAVENMEEFLPSYFKN</sequence>
<reference evidence="1 2" key="1">
    <citation type="submission" date="2021-01" db="EMBL/GenBank/DDBJ databases">
        <title>Genomic Encyclopedia of Type Strains, Phase IV (KMG-IV): sequencing the most valuable type-strain genomes for metagenomic binning, comparative biology and taxonomic classification.</title>
        <authorList>
            <person name="Goeker M."/>
        </authorList>
    </citation>
    <scope>NUCLEOTIDE SEQUENCE [LARGE SCALE GENOMIC DNA]</scope>
    <source>
        <strain evidence="1 2">DSM 23711</strain>
    </source>
</reference>
<keyword evidence="2" id="KW-1185">Reference proteome</keyword>
<dbReference type="InterPro" id="IPR029016">
    <property type="entry name" value="GAF-like_dom_sf"/>
</dbReference>
<proteinExistence type="predicted"/>
<organism evidence="1 2">
    <name type="scientific">Aquibacillus albus</name>
    <dbReference type="NCBI Taxonomy" id="1168171"/>
    <lineage>
        <taxon>Bacteria</taxon>
        <taxon>Bacillati</taxon>
        <taxon>Bacillota</taxon>
        <taxon>Bacilli</taxon>
        <taxon>Bacillales</taxon>
        <taxon>Bacillaceae</taxon>
        <taxon>Aquibacillus</taxon>
    </lineage>
</organism>
<comment type="caution">
    <text evidence="1">The sequence shown here is derived from an EMBL/GenBank/DDBJ whole genome shotgun (WGS) entry which is preliminary data.</text>
</comment>
<dbReference type="Gene3D" id="3.30.450.40">
    <property type="match status" value="1"/>
</dbReference>
<evidence type="ECO:0008006" key="3">
    <source>
        <dbReference type="Google" id="ProtNLM"/>
    </source>
</evidence>
<protein>
    <recommendedName>
        <fullName evidence="3">GAF domain-containing protein</fullName>
    </recommendedName>
</protein>